<accession>A0ABW2NV85</accession>
<evidence type="ECO:0000313" key="1">
    <source>
        <dbReference type="EMBL" id="MFC7371934.1"/>
    </source>
</evidence>
<dbReference type="InterPro" id="IPR029032">
    <property type="entry name" value="AhpD-like"/>
</dbReference>
<gene>
    <name evidence="1" type="ORF">ACFQPF_09605</name>
</gene>
<dbReference type="Gene3D" id="1.20.1290.10">
    <property type="entry name" value="AhpD-like"/>
    <property type="match status" value="1"/>
</dbReference>
<sequence length="99" mass="11113">MSHHGAALHSLVQDEELVSILKENHLEAPVDEKTTIILKYAVKLTKYPNRITEQDILDLRRGGCSDREILDACQIVSYFNFVNRMADGLGVELETESGV</sequence>
<evidence type="ECO:0000313" key="2">
    <source>
        <dbReference type="Proteomes" id="UP001596549"/>
    </source>
</evidence>
<reference evidence="2" key="1">
    <citation type="journal article" date="2019" name="Int. J. Syst. Evol. Microbiol.">
        <title>The Global Catalogue of Microorganisms (GCM) 10K type strain sequencing project: providing services to taxonomists for standard genome sequencing and annotation.</title>
        <authorList>
            <consortium name="The Broad Institute Genomics Platform"/>
            <consortium name="The Broad Institute Genome Sequencing Center for Infectious Disease"/>
            <person name="Wu L."/>
            <person name="Ma J."/>
        </authorList>
    </citation>
    <scope>NUCLEOTIDE SEQUENCE [LARGE SCALE GENOMIC DNA]</scope>
    <source>
        <strain evidence="2">NBRC 106396</strain>
    </source>
</reference>
<keyword evidence="2" id="KW-1185">Reference proteome</keyword>
<protein>
    <submittedName>
        <fullName evidence="1">Carboxymuconolactone decarboxylase family protein</fullName>
    </submittedName>
</protein>
<dbReference type="SUPFAM" id="SSF69118">
    <property type="entry name" value="AhpD-like"/>
    <property type="match status" value="1"/>
</dbReference>
<name>A0ABW2NV85_9BACL</name>
<dbReference type="EMBL" id="JBHTCP010000015">
    <property type="protein sequence ID" value="MFC7371934.1"/>
    <property type="molecule type" value="Genomic_DNA"/>
</dbReference>
<comment type="caution">
    <text evidence="1">The sequence shown here is derived from an EMBL/GenBank/DDBJ whole genome shotgun (WGS) entry which is preliminary data.</text>
</comment>
<dbReference type="RefSeq" id="WP_379749012.1">
    <property type="nucleotide sequence ID" value="NZ_JBHTCP010000015.1"/>
</dbReference>
<organism evidence="1 2">
    <name type="scientific">Fictibacillus iocasae</name>
    <dbReference type="NCBI Taxonomy" id="2715437"/>
    <lineage>
        <taxon>Bacteria</taxon>
        <taxon>Bacillati</taxon>
        <taxon>Bacillota</taxon>
        <taxon>Bacilli</taxon>
        <taxon>Bacillales</taxon>
        <taxon>Fictibacillaceae</taxon>
        <taxon>Fictibacillus</taxon>
    </lineage>
</organism>
<proteinExistence type="predicted"/>
<dbReference type="PANTHER" id="PTHR35446">
    <property type="entry name" value="SI:CH211-175M2.5"/>
    <property type="match status" value="1"/>
</dbReference>
<dbReference type="PANTHER" id="PTHR35446:SF2">
    <property type="entry name" value="CARBOXYMUCONOLACTONE DECARBOXYLASE-LIKE DOMAIN-CONTAINING PROTEIN"/>
    <property type="match status" value="1"/>
</dbReference>
<dbReference type="Proteomes" id="UP001596549">
    <property type="component" value="Unassembled WGS sequence"/>
</dbReference>